<dbReference type="Gramene" id="PGSC0003DMT400092928">
    <property type="protein sequence ID" value="PGSC0003DMT400092928"/>
    <property type="gene ID" value="PGSC0003DMG400042499"/>
</dbReference>
<reference evidence="2" key="2">
    <citation type="submission" date="2015-06" db="UniProtKB">
        <authorList>
            <consortium name="EnsemblPlants"/>
        </authorList>
    </citation>
    <scope>IDENTIFICATION</scope>
    <source>
        <strain evidence="2">DM1-3 516 R44</strain>
    </source>
</reference>
<feature type="region of interest" description="Disordered" evidence="1">
    <location>
        <begin position="50"/>
        <end position="79"/>
    </location>
</feature>
<name>M1DQW1_SOLTU</name>
<dbReference type="HOGENOM" id="CLU_2403865_0_0_1"/>
<accession>M1DQW1</accession>
<evidence type="ECO:0000256" key="1">
    <source>
        <dbReference type="SAM" id="MobiDB-lite"/>
    </source>
</evidence>
<dbReference type="EnsemblPlants" id="PGSC0003DMT400092928">
    <property type="protein sequence ID" value="PGSC0003DMT400092928"/>
    <property type="gene ID" value="PGSC0003DMG400042499"/>
</dbReference>
<proteinExistence type="predicted"/>
<evidence type="ECO:0000313" key="2">
    <source>
        <dbReference type="EnsemblPlants" id="PGSC0003DMT400092928"/>
    </source>
</evidence>
<reference evidence="3" key="1">
    <citation type="journal article" date="2011" name="Nature">
        <title>Genome sequence and analysis of the tuber crop potato.</title>
        <authorList>
            <consortium name="The Potato Genome Sequencing Consortium"/>
        </authorList>
    </citation>
    <scope>NUCLEOTIDE SEQUENCE [LARGE SCALE GENOMIC DNA]</scope>
    <source>
        <strain evidence="3">cv. DM1-3 516 R44</strain>
    </source>
</reference>
<sequence length="93" mass="10628">MFYTGYAKTFPKKMNDIVSNPLEEMEDHGKMVLFHVVLFPEVPEIVPPSKCRTDAPSSVAEWPIEYDSGKAGDEDVEETDENEQQIVETFMEL</sequence>
<keyword evidence="3" id="KW-1185">Reference proteome</keyword>
<evidence type="ECO:0000313" key="3">
    <source>
        <dbReference type="Proteomes" id="UP000011115"/>
    </source>
</evidence>
<dbReference type="Proteomes" id="UP000011115">
    <property type="component" value="Unassembled WGS sequence"/>
</dbReference>
<dbReference type="InParanoid" id="M1DQW1"/>
<dbReference type="PaxDb" id="4113-PGSC0003DMT400092928"/>
<dbReference type="AlphaFoldDB" id="M1DQW1"/>
<organism evidence="2 3">
    <name type="scientific">Solanum tuberosum</name>
    <name type="common">Potato</name>
    <dbReference type="NCBI Taxonomy" id="4113"/>
    <lineage>
        <taxon>Eukaryota</taxon>
        <taxon>Viridiplantae</taxon>
        <taxon>Streptophyta</taxon>
        <taxon>Embryophyta</taxon>
        <taxon>Tracheophyta</taxon>
        <taxon>Spermatophyta</taxon>
        <taxon>Magnoliopsida</taxon>
        <taxon>eudicotyledons</taxon>
        <taxon>Gunneridae</taxon>
        <taxon>Pentapetalae</taxon>
        <taxon>asterids</taxon>
        <taxon>lamiids</taxon>
        <taxon>Solanales</taxon>
        <taxon>Solanaceae</taxon>
        <taxon>Solanoideae</taxon>
        <taxon>Solaneae</taxon>
        <taxon>Solanum</taxon>
    </lineage>
</organism>
<protein>
    <submittedName>
        <fullName evidence="2">Uncharacterized protein</fullName>
    </submittedName>
</protein>